<dbReference type="Pfam" id="PF12776">
    <property type="entry name" value="Myb_DNA-bind_3"/>
    <property type="match status" value="6"/>
</dbReference>
<dbReference type="PANTHER" id="PTHR47584:SF17">
    <property type="entry name" value="MYB_SANT-LIKE DNA-BINDING DOMAIN PROTEIN"/>
    <property type="match status" value="1"/>
</dbReference>
<feature type="domain" description="Myb/SANT-like" evidence="2">
    <location>
        <begin position="649"/>
        <end position="748"/>
    </location>
</feature>
<feature type="compositionally biased region" description="Acidic residues" evidence="1">
    <location>
        <begin position="367"/>
        <end position="378"/>
    </location>
</feature>
<feature type="region of interest" description="Disordered" evidence="1">
    <location>
        <begin position="309"/>
        <end position="383"/>
    </location>
</feature>
<keyword evidence="4" id="KW-1185">Reference proteome</keyword>
<feature type="domain" description="Myb/SANT-like" evidence="2">
    <location>
        <begin position="491"/>
        <end position="577"/>
    </location>
</feature>
<evidence type="ECO:0000259" key="2">
    <source>
        <dbReference type="Pfam" id="PF12776"/>
    </source>
</evidence>
<dbReference type="PANTHER" id="PTHR47584">
    <property type="match status" value="1"/>
</dbReference>
<feature type="compositionally biased region" description="Polar residues" evidence="1">
    <location>
        <begin position="1194"/>
        <end position="1204"/>
    </location>
</feature>
<feature type="compositionally biased region" description="Polar residues" evidence="1">
    <location>
        <begin position="829"/>
        <end position="843"/>
    </location>
</feature>
<protein>
    <submittedName>
        <fullName evidence="3">Myb/SANT-like domain</fullName>
    </submittedName>
</protein>
<feature type="region of interest" description="Disordered" evidence="1">
    <location>
        <begin position="608"/>
        <end position="640"/>
    </location>
</feature>
<feature type="region of interest" description="Disordered" evidence="1">
    <location>
        <begin position="1185"/>
        <end position="1226"/>
    </location>
</feature>
<reference evidence="3 4" key="1">
    <citation type="submission" date="2020-12" db="EMBL/GenBank/DDBJ databases">
        <title>Concerted genomic and epigenomic changes stabilize Arabidopsis allopolyploids.</title>
        <authorList>
            <person name="Chen Z."/>
        </authorList>
    </citation>
    <scope>NUCLEOTIDE SEQUENCE [LARGE SCALE GENOMIC DNA]</scope>
    <source>
        <strain evidence="3">Allo738</strain>
        <tissue evidence="3">Leaf</tissue>
    </source>
</reference>
<dbReference type="InterPro" id="IPR024752">
    <property type="entry name" value="Myb/SANT-like_dom"/>
</dbReference>
<gene>
    <name evidence="3" type="ORF">ISN45_Aa03g011660</name>
</gene>
<feature type="compositionally biased region" description="Acidic residues" evidence="1">
    <location>
        <begin position="1210"/>
        <end position="1222"/>
    </location>
</feature>
<dbReference type="EMBL" id="JAEFBK010000008">
    <property type="protein sequence ID" value="KAG7576827.1"/>
    <property type="molecule type" value="Genomic_DNA"/>
</dbReference>
<feature type="domain" description="Myb/SANT-like" evidence="2">
    <location>
        <begin position="165"/>
        <end position="261"/>
    </location>
</feature>
<sequence length="1334" mass="153217">MLMTPRARAVWEPEQHKVFVELCVEQRMLGNRPGLHHMWEAFQRRTGGVFTQVQLRNHWDALLRQWKIWCRLVQCSDLKWDPKTKTFGASDQDWNNYFVVHPEADQYRFRLTPPSWFKDLKIIFEGTNFDDEGTSCGKRKRIPDEATDTGDEDITIPRLKAFKAYWSSSSHELFLDLLVKESLRGNTTRRNSYYPKETWNMMVESFNQKTGLGYTREQLKNRWNVTRDAWKLWCQAIGSPLLKWDANTNTFGATSEDWENYCKENKKAEVFRLKHIPHADKLAIIFKGHIEPGKVATRPYRKRVINHHSAAPQDPAPSSALYTNEPVVTGSEGGAGDVDTVIDESPQDPAPLSTLYTNELVTGNEGGADDDDNDGDDEPTPHHGIFNGVGVADQSQDVETAVTPAPCHRFNIELVEKIPASASVKEYEFTIGECMKCLDAMEEVEKGSDLYMFALDLFVKKEYREIFLLLKNSSLRMSWLERFLMPPKLVWEHEHHIVFVDLCKEQKMLGNTPGLPHILIPFQQKTGTMLTKSQLKNHWDTMVKQWKIWCRLVQCSDMKWDPQTKTFGASDQDWANYLQVNPDARQYRLNPPSLLKDLEFIFEDSNVDDEGTSGSKRKRICKHPDEENDTGDEDTQSASNIATPQPKAYWSSYSHELFVNLLFQESLKGNRPRTTRRNSHYPKETWNMMVESFNQKTGLGYTREQLKNRYTVTREAWMIWCQAIGSPLMKWDANTRTFGASDEEWKNYLKENKKAAPCRGNHIRHADKLAIIFKGRIEPGKAVFRPYRKRVINHHSEAPHDPAPSSALNTNEPVVTGSEGGADDVDTVINESPQDPASSSELYTNEPEVTGSEGGADDDDIMIDHHSESPQDSAPSSELYKNEPVTGSEGRADNDDNDVGVEESQDVKTHILKPFLQRTGARFTRNQLKNHWDTMIKQWKIWCRLVQCSDMQWDPQTNTFGASDQDWANYLQVNPEAGQYRLNPPSFLEKLELIFEDSNLDDEGTSGSKRKRICKYPDDENDTADEDTQSASNFSSPQSKGYWSPSSHELFVDLLFQEALKGNRPDSHYPKETWKMMLETINQNTGKSFTRPQLKNHWDCTRKSWKIWCQVIGAPVMKWDANSQTFGATDEDWKNYLKENHRAAPFRRKQLPHADKLATIFKGLIEPGKAYFRPYRRRVLDYHSESPQLHDPTPLSTLYTNEPVTGSEGGADEDDNDDDDEPTPQHRRFNGVGFAESRLQDVEIVTPGCHRFKTELMKESPVSASVKQYEYTIGECIECLDAMEEVEQGSDLYLFALDLFLTKEYREIFLLLKNSSLRMSWLLRRHSGGSTIAA</sequence>
<feature type="domain" description="Myb/SANT-like" evidence="2">
    <location>
        <begin position="906"/>
        <end position="970"/>
    </location>
</feature>
<feature type="compositionally biased region" description="Acidic residues" evidence="1">
    <location>
        <begin position="626"/>
        <end position="635"/>
    </location>
</feature>
<feature type="region of interest" description="Disordered" evidence="1">
    <location>
        <begin position="999"/>
        <end position="1041"/>
    </location>
</feature>
<evidence type="ECO:0000256" key="1">
    <source>
        <dbReference type="SAM" id="MobiDB-lite"/>
    </source>
</evidence>
<dbReference type="Proteomes" id="UP000694240">
    <property type="component" value="Chromosome 8"/>
</dbReference>
<name>A0A8T2AVM6_9BRAS</name>
<organism evidence="3 4">
    <name type="scientific">Arabidopsis thaliana x Arabidopsis arenosa</name>
    <dbReference type="NCBI Taxonomy" id="1240361"/>
    <lineage>
        <taxon>Eukaryota</taxon>
        <taxon>Viridiplantae</taxon>
        <taxon>Streptophyta</taxon>
        <taxon>Embryophyta</taxon>
        <taxon>Tracheophyta</taxon>
        <taxon>Spermatophyta</taxon>
        <taxon>Magnoliopsida</taxon>
        <taxon>eudicotyledons</taxon>
        <taxon>Gunneridae</taxon>
        <taxon>Pentapetalae</taxon>
        <taxon>rosids</taxon>
        <taxon>malvids</taxon>
        <taxon>Brassicales</taxon>
        <taxon>Brassicaceae</taxon>
        <taxon>Camelineae</taxon>
        <taxon>Arabidopsis</taxon>
    </lineage>
</organism>
<feature type="compositionally biased region" description="Acidic residues" evidence="1">
    <location>
        <begin position="1019"/>
        <end position="1028"/>
    </location>
</feature>
<feature type="domain" description="Myb/SANT-like" evidence="2">
    <location>
        <begin position="11"/>
        <end position="97"/>
    </location>
</feature>
<feature type="compositionally biased region" description="Low complexity" evidence="1">
    <location>
        <begin position="309"/>
        <end position="320"/>
    </location>
</feature>
<feature type="region of interest" description="Disordered" evidence="1">
    <location>
        <begin position="795"/>
        <end position="906"/>
    </location>
</feature>
<accession>A0A8T2AVM6</accession>
<feature type="domain" description="Myb/SANT-like" evidence="2">
    <location>
        <begin position="1042"/>
        <end position="1136"/>
    </location>
</feature>
<feature type="compositionally biased region" description="Polar residues" evidence="1">
    <location>
        <begin position="1029"/>
        <end position="1041"/>
    </location>
</feature>
<feature type="compositionally biased region" description="Acidic residues" evidence="1">
    <location>
        <begin position="895"/>
        <end position="904"/>
    </location>
</feature>
<evidence type="ECO:0000313" key="3">
    <source>
        <dbReference type="EMBL" id="KAG7576827.1"/>
    </source>
</evidence>
<comment type="caution">
    <text evidence="3">The sequence shown here is derived from an EMBL/GenBank/DDBJ whole genome shotgun (WGS) entry which is preliminary data.</text>
</comment>
<dbReference type="InterPro" id="IPR045026">
    <property type="entry name" value="LIMYB"/>
</dbReference>
<evidence type="ECO:0000313" key="4">
    <source>
        <dbReference type="Proteomes" id="UP000694240"/>
    </source>
</evidence>
<proteinExistence type="predicted"/>